<dbReference type="InterPro" id="IPR058317">
    <property type="entry name" value="DUF8004"/>
</dbReference>
<dbReference type="PANTHER" id="PTHR39601">
    <property type="entry name" value="CHORIOGENIN HMINOR"/>
    <property type="match status" value="1"/>
</dbReference>
<evidence type="ECO:0000313" key="2">
    <source>
        <dbReference type="EMBL" id="KAF2271185.1"/>
    </source>
</evidence>
<dbReference type="EMBL" id="ML986578">
    <property type="protein sequence ID" value="KAF2271185.1"/>
    <property type="molecule type" value="Genomic_DNA"/>
</dbReference>
<dbReference type="Proteomes" id="UP000800093">
    <property type="component" value="Unassembled WGS sequence"/>
</dbReference>
<protein>
    <recommendedName>
        <fullName evidence="1">DUF8004 domain-containing protein</fullName>
    </recommendedName>
</protein>
<keyword evidence="3" id="KW-1185">Reference proteome</keyword>
<organism evidence="2 3">
    <name type="scientific">Lojkania enalia</name>
    <dbReference type="NCBI Taxonomy" id="147567"/>
    <lineage>
        <taxon>Eukaryota</taxon>
        <taxon>Fungi</taxon>
        <taxon>Dikarya</taxon>
        <taxon>Ascomycota</taxon>
        <taxon>Pezizomycotina</taxon>
        <taxon>Dothideomycetes</taxon>
        <taxon>Pleosporomycetidae</taxon>
        <taxon>Pleosporales</taxon>
        <taxon>Pleosporales incertae sedis</taxon>
        <taxon>Lojkania</taxon>
    </lineage>
</organism>
<name>A0A9P4NDR8_9PLEO</name>
<dbReference type="AlphaFoldDB" id="A0A9P4NDR8"/>
<gene>
    <name evidence="2" type="ORF">CC78DRAFT_450667</name>
</gene>
<evidence type="ECO:0000259" key="1">
    <source>
        <dbReference type="Pfam" id="PF26013"/>
    </source>
</evidence>
<sequence length="490" mass="56081">MRPVRIKRWDGVTRTVSDWDGLRRDPELWFDNGDCLVHLYARGQSRRGPSFRVPFHALIRKNCGSMFSLCFAHMTPTLGTNFQTSRNVSVGPSQPMPITNAYHLFIPAPEAISREAAFQWHITTRNFFAYVCGKPLVGQHLGQALVSLQERMYLFRSGQINNEQDFLEYAEEQGYRDLVDCPDYSLAMLFYAEHFQCLNVWIDAFAHSVGMNNSLVLSSEFESVSQLTKALITRAYLEMDIHLERVSFALSNFLEDDLSPTFLGLTEGSRAHLDRFRSFLRGFYVEKFGYWPPPSGSAFPKVLYKSMYFDFKNLHDYLVDLESSADLSSQRPASGGICVLQNVQAFDSRHNFIPLPHPLSLIPQCDSSNRKAQSQKAFMSMKFSSKQARTDRYITTRDTLIAATNTTNASVTRSPIVQAYMRFERQCALNNQREEKVPVADARKIRWLLIYGIFQYLIAALRAPKEVRDPEGPEYPLCCLVTEQPPWQTG</sequence>
<comment type="caution">
    <text evidence="2">The sequence shown here is derived from an EMBL/GenBank/DDBJ whole genome shotgun (WGS) entry which is preliminary data.</text>
</comment>
<evidence type="ECO:0000313" key="3">
    <source>
        <dbReference type="Proteomes" id="UP000800093"/>
    </source>
</evidence>
<dbReference type="Pfam" id="PF26013">
    <property type="entry name" value="DUF8004"/>
    <property type="match status" value="1"/>
</dbReference>
<reference evidence="3" key="1">
    <citation type="journal article" date="2020" name="Stud. Mycol.">
        <title>101 Dothideomycetes genomes: A test case for predicting lifestyles and emergence of pathogens.</title>
        <authorList>
            <person name="Haridas S."/>
            <person name="Albert R."/>
            <person name="Binder M."/>
            <person name="Bloem J."/>
            <person name="LaButti K."/>
            <person name="Salamov A."/>
            <person name="Andreopoulos B."/>
            <person name="Baker S."/>
            <person name="Barry K."/>
            <person name="Bills G."/>
            <person name="Bluhm B."/>
            <person name="Cannon C."/>
            <person name="Castanera R."/>
            <person name="Culley D."/>
            <person name="Daum C."/>
            <person name="Ezra D."/>
            <person name="Gonzalez J."/>
            <person name="Henrissat B."/>
            <person name="Kuo A."/>
            <person name="Liang C."/>
            <person name="Lipzen A."/>
            <person name="Lutzoni F."/>
            <person name="Magnuson J."/>
            <person name="Mondo S."/>
            <person name="Nolan M."/>
            <person name="Ohm R."/>
            <person name="Pangilinan J."/>
            <person name="Park H.-J."/>
            <person name="Ramirez L."/>
            <person name="Alfaro M."/>
            <person name="Sun H."/>
            <person name="Tritt A."/>
            <person name="Yoshinaga Y."/>
            <person name="Zwiers L.-H."/>
            <person name="Turgeon B."/>
            <person name="Goodwin S."/>
            <person name="Spatafora J."/>
            <person name="Crous P."/>
            <person name="Grigoriev I."/>
        </authorList>
    </citation>
    <scope>NUCLEOTIDE SEQUENCE [LARGE SCALE GENOMIC DNA]</scope>
    <source>
        <strain evidence="3">CBS 304.66</strain>
    </source>
</reference>
<feature type="domain" description="DUF8004" evidence="1">
    <location>
        <begin position="164"/>
        <end position="255"/>
    </location>
</feature>
<feature type="non-terminal residue" evidence="2">
    <location>
        <position position="490"/>
    </location>
</feature>
<accession>A0A9P4NDR8</accession>
<dbReference type="OrthoDB" id="4114825at2759"/>
<dbReference type="PANTHER" id="PTHR39601:SF1">
    <property type="entry name" value="CHORIOGENIN HMINOR"/>
    <property type="match status" value="1"/>
</dbReference>
<proteinExistence type="predicted"/>